<accession>A0A517P5E8</accession>
<keyword evidence="3" id="KW-1185">Reference proteome</keyword>
<proteinExistence type="predicted"/>
<reference evidence="2 3" key="1">
    <citation type="submission" date="2019-02" db="EMBL/GenBank/DDBJ databases">
        <title>Deep-cultivation of Planctomycetes and their phenomic and genomic characterization uncovers novel biology.</title>
        <authorList>
            <person name="Wiegand S."/>
            <person name="Jogler M."/>
            <person name="Boedeker C."/>
            <person name="Pinto D."/>
            <person name="Vollmers J."/>
            <person name="Rivas-Marin E."/>
            <person name="Kohn T."/>
            <person name="Peeters S.H."/>
            <person name="Heuer A."/>
            <person name="Rast P."/>
            <person name="Oberbeckmann S."/>
            <person name="Bunk B."/>
            <person name="Jeske O."/>
            <person name="Meyerdierks A."/>
            <person name="Storesund J.E."/>
            <person name="Kallscheuer N."/>
            <person name="Luecker S."/>
            <person name="Lage O.M."/>
            <person name="Pohl T."/>
            <person name="Merkel B.J."/>
            <person name="Hornburger P."/>
            <person name="Mueller R.-W."/>
            <person name="Bruemmer F."/>
            <person name="Labrenz M."/>
            <person name="Spormann A.M."/>
            <person name="Op den Camp H."/>
            <person name="Overmann J."/>
            <person name="Amann R."/>
            <person name="Jetten M.S.M."/>
            <person name="Mascher T."/>
            <person name="Medema M.H."/>
            <person name="Devos D.P."/>
            <person name="Kaster A.-K."/>
            <person name="Ovreas L."/>
            <person name="Rohde M."/>
            <person name="Galperin M.Y."/>
            <person name="Jogler C."/>
        </authorList>
    </citation>
    <scope>NUCLEOTIDE SEQUENCE [LARGE SCALE GENOMIC DNA]</scope>
    <source>
        <strain evidence="2 3">CA12</strain>
    </source>
</reference>
<evidence type="ECO:0000256" key="1">
    <source>
        <dbReference type="SAM" id="MobiDB-lite"/>
    </source>
</evidence>
<sequence>MSHVTSRPIAPFAALPLLFVCTIPALVGCEGEAEDGQAIQTRTPAENAERAQEMNRKALQEAN</sequence>
<gene>
    <name evidence="2" type="ORF">CA12_06610</name>
</gene>
<evidence type="ECO:0000313" key="3">
    <source>
        <dbReference type="Proteomes" id="UP000318741"/>
    </source>
</evidence>
<organism evidence="2 3">
    <name type="scientific">Alienimonas californiensis</name>
    <dbReference type="NCBI Taxonomy" id="2527989"/>
    <lineage>
        <taxon>Bacteria</taxon>
        <taxon>Pseudomonadati</taxon>
        <taxon>Planctomycetota</taxon>
        <taxon>Planctomycetia</taxon>
        <taxon>Planctomycetales</taxon>
        <taxon>Planctomycetaceae</taxon>
        <taxon>Alienimonas</taxon>
    </lineage>
</organism>
<dbReference type="KEGG" id="acaf:CA12_06610"/>
<feature type="compositionally biased region" description="Basic and acidic residues" evidence="1">
    <location>
        <begin position="47"/>
        <end position="63"/>
    </location>
</feature>
<feature type="region of interest" description="Disordered" evidence="1">
    <location>
        <begin position="40"/>
        <end position="63"/>
    </location>
</feature>
<dbReference type="AlphaFoldDB" id="A0A517P5E8"/>
<dbReference type="RefSeq" id="WP_145357467.1">
    <property type="nucleotide sequence ID" value="NZ_CP036265.1"/>
</dbReference>
<name>A0A517P5E8_9PLAN</name>
<dbReference type="EMBL" id="CP036265">
    <property type="protein sequence ID" value="QDT14586.1"/>
    <property type="molecule type" value="Genomic_DNA"/>
</dbReference>
<dbReference type="PROSITE" id="PS51257">
    <property type="entry name" value="PROKAR_LIPOPROTEIN"/>
    <property type="match status" value="1"/>
</dbReference>
<evidence type="ECO:0000313" key="2">
    <source>
        <dbReference type="EMBL" id="QDT14586.1"/>
    </source>
</evidence>
<dbReference type="Proteomes" id="UP000318741">
    <property type="component" value="Chromosome"/>
</dbReference>
<protein>
    <submittedName>
        <fullName evidence="2">Uncharacterized protein</fullName>
    </submittedName>
</protein>